<dbReference type="EMBL" id="PNYA01000004">
    <property type="protein sequence ID" value="PMS22061.1"/>
    <property type="molecule type" value="Genomic_DNA"/>
</dbReference>
<comment type="caution">
    <text evidence="1">The sequence shown here is derived from an EMBL/GenBank/DDBJ whole genome shotgun (WGS) entry which is preliminary data.</text>
</comment>
<accession>A0A2N7VY43</accession>
<organism evidence="1 2">
    <name type="scientific">Trinickia dabaoshanensis</name>
    <dbReference type="NCBI Taxonomy" id="564714"/>
    <lineage>
        <taxon>Bacteria</taxon>
        <taxon>Pseudomonadati</taxon>
        <taxon>Pseudomonadota</taxon>
        <taxon>Betaproteobacteria</taxon>
        <taxon>Burkholderiales</taxon>
        <taxon>Burkholderiaceae</taxon>
        <taxon>Trinickia</taxon>
    </lineage>
</organism>
<name>A0A2N7VY43_9BURK</name>
<proteinExistence type="predicted"/>
<dbReference type="RefSeq" id="WP_102644461.1">
    <property type="nucleotide sequence ID" value="NZ_PNYA01000004.1"/>
</dbReference>
<evidence type="ECO:0000313" key="2">
    <source>
        <dbReference type="Proteomes" id="UP000235616"/>
    </source>
</evidence>
<dbReference type="AlphaFoldDB" id="A0A2N7VY43"/>
<dbReference type="Proteomes" id="UP000235616">
    <property type="component" value="Unassembled WGS sequence"/>
</dbReference>
<keyword evidence="2" id="KW-1185">Reference proteome</keyword>
<evidence type="ECO:0000313" key="1">
    <source>
        <dbReference type="EMBL" id="PMS22061.1"/>
    </source>
</evidence>
<sequence>MAFSVPSSVGSGANAAAAADWGKNTAESIALQDYATQLENAINNDMTKDQLAESGPKNAKSLTQG</sequence>
<dbReference type="OrthoDB" id="9135487at2"/>
<reference evidence="1 2" key="1">
    <citation type="submission" date="2018-01" db="EMBL/GenBank/DDBJ databases">
        <title>Whole genome analyses suggest that Burkholderia sensu lato contains two further novel genera in the rhizoxinica-symbiotica group Mycetohabitans gen. nov., and Trinickia gen. nov.: implications for the evolution of diazotrophy and nodulation in the Burkholderiaceae.</title>
        <authorList>
            <person name="Estrada-de los Santos P."/>
            <person name="Palmer M."/>
            <person name="Chavez-Ramirez B."/>
            <person name="Beukes C."/>
            <person name="Steenkamp E.T."/>
            <person name="Hirsch A.M."/>
            <person name="Manyaka P."/>
            <person name="Maluk M."/>
            <person name="Lafos M."/>
            <person name="Crook M."/>
            <person name="Gross E."/>
            <person name="Simon M.F."/>
            <person name="Bueno dos Reis Junior F."/>
            <person name="Poole P.S."/>
            <person name="Venter S.N."/>
            <person name="James E.K."/>
        </authorList>
    </citation>
    <scope>NUCLEOTIDE SEQUENCE [LARGE SCALE GENOMIC DNA]</scope>
    <source>
        <strain evidence="1 2">GIMN1.004</strain>
    </source>
</reference>
<protein>
    <submittedName>
        <fullName evidence="1">Uncharacterized protein</fullName>
    </submittedName>
</protein>
<gene>
    <name evidence="1" type="ORF">C0Z18_05965</name>
</gene>